<gene>
    <name evidence="2" type="ORF">SAMN05421739_102158</name>
</gene>
<dbReference type="PANTHER" id="PTHR45632:SF17">
    <property type="entry name" value="KELCH-LIKE PROTEIN 31"/>
    <property type="match status" value="1"/>
</dbReference>
<dbReference type="EMBL" id="FOOT01000002">
    <property type="protein sequence ID" value="SFG32287.1"/>
    <property type="molecule type" value="Genomic_DNA"/>
</dbReference>
<evidence type="ECO:0000313" key="3">
    <source>
        <dbReference type="Proteomes" id="UP000198724"/>
    </source>
</evidence>
<reference evidence="3" key="1">
    <citation type="submission" date="2016-10" db="EMBL/GenBank/DDBJ databases">
        <authorList>
            <person name="Varghese N."/>
            <person name="Submissions S."/>
        </authorList>
    </citation>
    <scope>NUCLEOTIDE SEQUENCE [LARGE SCALE GENOMIC DNA]</scope>
    <source>
        <strain evidence="3">LP51</strain>
    </source>
</reference>
<evidence type="ECO:0000256" key="1">
    <source>
        <dbReference type="SAM" id="SignalP"/>
    </source>
</evidence>
<dbReference type="Proteomes" id="UP000198724">
    <property type="component" value="Unassembled WGS sequence"/>
</dbReference>
<feature type="chain" id="PRO_5011624052" evidence="1">
    <location>
        <begin position="19"/>
        <end position="471"/>
    </location>
</feature>
<dbReference type="STRING" id="1436961.SAMN05421739_102158"/>
<evidence type="ECO:0000313" key="2">
    <source>
        <dbReference type="EMBL" id="SFG32287.1"/>
    </source>
</evidence>
<keyword evidence="3" id="KW-1185">Reference proteome</keyword>
<sequence>MKTNTPLLFLMAAFSLFACEKGEEVEAEKLQVHQPSVDWISKMKIHNDQVQLVWSATATITTAFELERKVGGADFEVIFRLDGADVSPYVSSYSFTDHNLEKYRVIQYRIRSFSEDDTSEYTNIPSLVIGEITKQGNYSNARYESQLCRTQDGEVVMVGGEKYPSTIYTEKFIPATGEWLTGPALAQGRRGHRALLLQSGKILVTGGTARDKHFESTELYDPVTGTFSPGASMKHPHTSHTMTALEDGRVLVVGGYRSNAVFSDKCELYDPNEDIWKEIAPLNTARAGHRTFQLTNGDILVIGGVTRDVEGHPTASCELYSFSTGTWKEVSPLQSKRKDFTAFKVAEDKILVAAGSYWGTDTQIELYDAGNLRSLKQPNSLLSYHATEAVDLGSGLVLLYGRVSYGLKQDHPLSLQVYDKASGQWLLTNFLPFENKEIYDVGVNGVLLEQSKALFTSVENESLTFQLRLER</sequence>
<dbReference type="OrthoDB" id="996574at2"/>
<dbReference type="PROSITE" id="PS51257">
    <property type="entry name" value="PROKAR_LIPOPROTEIN"/>
    <property type="match status" value="1"/>
</dbReference>
<accession>A0A1I2R159</accession>
<dbReference type="InterPro" id="IPR037293">
    <property type="entry name" value="Gal_Oxidase_central_sf"/>
</dbReference>
<dbReference type="InterPro" id="IPR006652">
    <property type="entry name" value="Kelch_1"/>
</dbReference>
<dbReference type="SUPFAM" id="SSF117281">
    <property type="entry name" value="Kelch motif"/>
    <property type="match status" value="1"/>
</dbReference>
<dbReference type="Gene3D" id="2.130.10.80">
    <property type="entry name" value="Galactose oxidase/kelch, beta-propeller"/>
    <property type="match status" value="3"/>
</dbReference>
<dbReference type="Pfam" id="PF01344">
    <property type="entry name" value="Kelch_1"/>
    <property type="match status" value="3"/>
</dbReference>
<feature type="signal peptide" evidence="1">
    <location>
        <begin position="1"/>
        <end position="18"/>
    </location>
</feature>
<dbReference type="PANTHER" id="PTHR45632">
    <property type="entry name" value="LD33804P"/>
    <property type="match status" value="1"/>
</dbReference>
<protein>
    <submittedName>
        <fullName evidence="2">Kelch motif-containing protein</fullName>
    </submittedName>
</protein>
<keyword evidence="1" id="KW-0732">Signal</keyword>
<dbReference type="RefSeq" id="WP_092099636.1">
    <property type="nucleotide sequence ID" value="NZ_FOOT01000002.1"/>
</dbReference>
<organism evidence="2 3">
    <name type="scientific">Pontibacter chinhatensis</name>
    <dbReference type="NCBI Taxonomy" id="1436961"/>
    <lineage>
        <taxon>Bacteria</taxon>
        <taxon>Pseudomonadati</taxon>
        <taxon>Bacteroidota</taxon>
        <taxon>Cytophagia</taxon>
        <taxon>Cytophagales</taxon>
        <taxon>Hymenobacteraceae</taxon>
        <taxon>Pontibacter</taxon>
    </lineage>
</organism>
<proteinExistence type="predicted"/>
<name>A0A1I2R159_9BACT</name>
<dbReference type="SMART" id="SM00612">
    <property type="entry name" value="Kelch"/>
    <property type="match status" value="4"/>
</dbReference>
<dbReference type="AlphaFoldDB" id="A0A1I2R159"/>
<dbReference type="InterPro" id="IPR015915">
    <property type="entry name" value="Kelch-typ_b-propeller"/>
</dbReference>